<keyword evidence="6 9" id="KW-0560">Oxidoreductase</keyword>
<feature type="binding site" evidence="12">
    <location>
        <position position="551"/>
    </location>
    <ligand>
        <name>Mg(2+)</name>
        <dbReference type="ChEBI" id="CHEBI:18420"/>
    </ligand>
</feature>
<evidence type="ECO:0000256" key="11">
    <source>
        <dbReference type="PIRSR" id="PIRSR009407-2"/>
    </source>
</evidence>
<gene>
    <name evidence="14" type="ORF">H5P34_14230</name>
</gene>
<feature type="binding site" evidence="13">
    <location>
        <position position="592"/>
    </location>
    <ligand>
        <name>NADP(+)</name>
        <dbReference type="ChEBI" id="CHEBI:58349"/>
    </ligand>
</feature>
<feature type="binding site" evidence="13">
    <location>
        <begin position="84"/>
        <end position="89"/>
    </location>
    <ligand>
        <name>NADP(+)</name>
        <dbReference type="ChEBI" id="CHEBI:58349"/>
    </ligand>
</feature>
<keyword evidence="1 9" id="KW-0329">Glyoxylate bypass</keyword>
<evidence type="ECO:0000256" key="10">
    <source>
        <dbReference type="PIRSR" id="PIRSR009407-1"/>
    </source>
</evidence>
<dbReference type="EC" id="1.1.1.42" evidence="9"/>
<protein>
    <recommendedName>
        <fullName evidence="9">Isocitrate dehydrogenase [NADP]</fullName>
        <ecNumber evidence="9">1.1.1.42</ecNumber>
    </recommendedName>
    <alternativeName>
        <fullName evidence="9">Oxalosuccinate decarboxylase</fullName>
    </alternativeName>
</protein>
<reference evidence="14" key="2">
    <citation type="journal article" date="2022" name="BMC Genomics">
        <title>Comparative genome analysis of mycobacteria focusing on tRNA and non-coding RNA.</title>
        <authorList>
            <person name="Behra P.R.K."/>
            <person name="Pettersson B.M.F."/>
            <person name="Ramesh M."/>
            <person name="Das S."/>
            <person name="Dasgupta S."/>
            <person name="Kirsebom L.A."/>
        </authorList>
    </citation>
    <scope>NUCLEOTIDE SEQUENCE</scope>
    <source>
        <strain evidence="14">DSM 44242</strain>
    </source>
</reference>
<dbReference type="PANTHER" id="PTHR36999">
    <property type="entry name" value="ISOCITRATE DEHYDROGENASE [NADP]"/>
    <property type="match status" value="1"/>
</dbReference>
<accession>A0AAW5T1B4</accession>
<feature type="binding site" evidence="13">
    <location>
        <position position="137"/>
    </location>
    <ligand>
        <name>NADP(+)</name>
        <dbReference type="ChEBI" id="CHEBI:58349"/>
    </ligand>
</feature>
<dbReference type="AlphaFoldDB" id="A0AAW5T1B4"/>
<evidence type="ECO:0000256" key="3">
    <source>
        <dbReference type="ARBA" id="ARBA00022723"/>
    </source>
</evidence>
<name>A0AAW5T1B4_9MYCO</name>
<dbReference type="PANTHER" id="PTHR36999:SF1">
    <property type="entry name" value="ISOCITRATE DEHYDROGENASE (NADP(+))"/>
    <property type="match status" value="1"/>
</dbReference>
<feature type="binding site" evidence="11">
    <location>
        <position position="550"/>
    </location>
    <ligand>
        <name>D-threo-isocitrate</name>
        <dbReference type="ChEBI" id="CHEBI:15562"/>
    </ligand>
</feature>
<feature type="binding site" evidence="11">
    <location>
        <position position="147"/>
    </location>
    <ligand>
        <name>D-threo-isocitrate</name>
        <dbReference type="ChEBI" id="CHEBI:15562"/>
    </ligand>
</feature>
<proteinExistence type="inferred from homology"/>
<evidence type="ECO:0000256" key="1">
    <source>
        <dbReference type="ARBA" id="ARBA00022435"/>
    </source>
</evidence>
<evidence type="ECO:0000256" key="13">
    <source>
        <dbReference type="PIRSR" id="PIRSR009407-4"/>
    </source>
</evidence>
<keyword evidence="2 9" id="KW-0816">Tricarboxylic acid cycle</keyword>
<evidence type="ECO:0000256" key="4">
    <source>
        <dbReference type="ARBA" id="ARBA00022842"/>
    </source>
</evidence>
<comment type="cofactor">
    <cofactor evidence="12">
        <name>Mg(2+)</name>
        <dbReference type="ChEBI" id="CHEBI:18420"/>
    </cofactor>
    <cofactor evidence="12">
        <name>Mn(2+)</name>
        <dbReference type="ChEBI" id="CHEBI:29035"/>
    </cofactor>
    <text evidence="12">Binds 1 Mg(2+) or Mn(2+) ion per subunit.</text>
</comment>
<evidence type="ECO:0000256" key="2">
    <source>
        <dbReference type="ARBA" id="ARBA00022532"/>
    </source>
</evidence>
<feature type="site" description="Critical for catalysis" evidence="10">
    <location>
        <position position="257"/>
    </location>
</feature>
<dbReference type="Proteomes" id="UP001141659">
    <property type="component" value="Unassembled WGS sequence"/>
</dbReference>
<dbReference type="Pfam" id="PF03971">
    <property type="entry name" value="IDH"/>
    <property type="match status" value="1"/>
</dbReference>
<dbReference type="Gene3D" id="3.40.718.10">
    <property type="entry name" value="Isopropylmalate Dehydrogenase"/>
    <property type="match status" value="1"/>
</dbReference>
<dbReference type="RefSeq" id="WP_036440651.1">
    <property type="nucleotide sequence ID" value="NZ_JACKVC010000016.1"/>
</dbReference>
<feature type="binding site" evidence="11">
    <location>
        <begin position="134"/>
        <end position="141"/>
    </location>
    <ligand>
        <name>substrate</name>
    </ligand>
</feature>
<dbReference type="InterPro" id="IPR004436">
    <property type="entry name" value="Isocitrate_DH_NADP_mono"/>
</dbReference>
<feature type="binding site" evidence="13">
    <location>
        <begin position="587"/>
        <end position="588"/>
    </location>
    <ligand>
        <name>NADP(+)</name>
        <dbReference type="ChEBI" id="CHEBI:58349"/>
    </ligand>
</feature>
<comment type="similarity">
    <text evidence="8 9">Belongs to the monomeric-type IDH family.</text>
</comment>
<evidence type="ECO:0000313" key="14">
    <source>
        <dbReference type="EMBL" id="MCV7389210.1"/>
    </source>
</evidence>
<dbReference type="NCBIfam" id="TIGR00178">
    <property type="entry name" value="monomer_idh"/>
    <property type="match status" value="1"/>
</dbReference>
<feature type="binding site" evidence="13">
    <location>
        <position position="652"/>
    </location>
    <ligand>
        <name>NADP(+)</name>
        <dbReference type="ChEBI" id="CHEBI:58349"/>
    </ligand>
</feature>
<feature type="site" description="Critical for catalysis" evidence="10">
    <location>
        <position position="422"/>
    </location>
</feature>
<keyword evidence="5 9" id="KW-0521">NADP</keyword>
<dbReference type="GO" id="GO:0006097">
    <property type="term" value="P:glyoxylate cycle"/>
    <property type="evidence" value="ECO:0007669"/>
    <property type="project" value="UniProtKB-KW"/>
</dbReference>
<comment type="catalytic activity">
    <reaction evidence="7 9">
        <text>D-threo-isocitrate + NADP(+) = 2-oxoglutarate + CO2 + NADPH</text>
        <dbReference type="Rhea" id="RHEA:19629"/>
        <dbReference type="ChEBI" id="CHEBI:15562"/>
        <dbReference type="ChEBI" id="CHEBI:16526"/>
        <dbReference type="ChEBI" id="CHEBI:16810"/>
        <dbReference type="ChEBI" id="CHEBI:57783"/>
        <dbReference type="ChEBI" id="CHEBI:58349"/>
        <dbReference type="EC" id="1.1.1.42"/>
    </reaction>
</comment>
<keyword evidence="3 12" id="KW-0479">Metal-binding</keyword>
<evidence type="ECO:0000256" key="5">
    <source>
        <dbReference type="ARBA" id="ARBA00022857"/>
    </source>
</evidence>
<dbReference type="SUPFAM" id="SSF53659">
    <property type="entry name" value="Isocitrate/Isopropylmalate dehydrogenase-like"/>
    <property type="match status" value="1"/>
</dbReference>
<dbReference type="EMBL" id="JACKVC010000016">
    <property type="protein sequence ID" value="MCV7389210.1"/>
    <property type="molecule type" value="Genomic_DNA"/>
</dbReference>
<reference evidence="14" key="1">
    <citation type="submission" date="2020-07" db="EMBL/GenBank/DDBJ databases">
        <authorList>
            <person name="Pettersson B.M.F."/>
            <person name="Behra P.R.K."/>
            <person name="Ramesh M."/>
            <person name="Das S."/>
            <person name="Dasgupta S."/>
            <person name="Kirsebom L.A."/>
        </authorList>
    </citation>
    <scope>NUCLEOTIDE SEQUENCE</scope>
    <source>
        <strain evidence="14">DSM 44242</strain>
    </source>
</reference>
<sequence length="746" mass="82520">MTAQQPTIIYTLTDEAPLLATYSFLPIIRAFAEPAGIDIQTSDISVAARILAEFGDYLTDDQKVPDNLGELGRLTQLPETNIIKLPNISASVPQLVAAVKELQEKGYAVPDFPGDPKTDEEKAIRDRYSKILGSAVNPVLREGNSDRRAPKAVKEYARKHPHSMGEWSQASRTHVATMKTGDFYHGEKSMTLDKARNVRMELDTTGGETIVLKPEVKLDEGDVIDSMYMSKKALIQFYEEQIEDAYKTGVMFSLHVKATMMKVSHPIVFGHAVKVFYKDAFAKHQKLFDELGVNVNNGLSDLYSKIEALPASQREEIIEDLHRCHEHRPELAMVDSAKGISNFHSPSDVIVDASMPAMIRLGGKMYGADGRTKDTKAVNPESTFSRMYQEVINFCKTHGQFDPTTMGTVPNVGLMAQKAEEYGSHDKTFEIPQAGVAKIVDIDSGEVLLSQEVEEGDIWRMPIVKDAPIRDWVKLAVNRARLSGMPAVFWLDDERPHENELRKKVKAYLKEEDTEGLEITILPQVWAMRYTLERLIRGKDTISVTGNILRDYLTDLFPILELGTSAKMLSIVPLMAGGGLYETGAGGSAPKHVHQLVEENHLRWDSLGEFLALGASLEDLGNKTDNAKAKVLAAALDTATGELLNENKSPSRKTGELDNRGSQFYLALYWAQALAEQTDDKELAAHFAPLAKSLAEHEQTIVSELNAAQGKPADIGGYYYPDPEKTASVMRPSKTLNDTLAAAEKA</sequence>
<feature type="binding site" evidence="12">
    <location>
        <position position="555"/>
    </location>
    <ligand>
        <name>Mg(2+)</name>
        <dbReference type="ChEBI" id="CHEBI:18420"/>
    </ligand>
</feature>
<dbReference type="GO" id="GO:0006099">
    <property type="term" value="P:tricarboxylic acid cycle"/>
    <property type="evidence" value="ECO:0007669"/>
    <property type="project" value="UniProtKB-KW"/>
</dbReference>
<comment type="caution">
    <text evidence="14">The sequence shown here is derived from an EMBL/GenBank/DDBJ whole genome shotgun (WGS) entry which is preliminary data.</text>
</comment>
<evidence type="ECO:0000256" key="7">
    <source>
        <dbReference type="ARBA" id="ARBA00023554"/>
    </source>
</evidence>
<feature type="binding site" evidence="12">
    <location>
        <position position="352"/>
    </location>
    <ligand>
        <name>Mg(2+)</name>
        <dbReference type="ChEBI" id="CHEBI:18420"/>
    </ligand>
</feature>
<evidence type="ECO:0000256" key="8">
    <source>
        <dbReference type="ARBA" id="ARBA00046318"/>
    </source>
</evidence>
<dbReference type="GO" id="GO:0046872">
    <property type="term" value="F:metal ion binding"/>
    <property type="evidence" value="ECO:0007669"/>
    <property type="project" value="UniProtKB-KW"/>
</dbReference>
<organism evidence="14 15">
    <name type="scientific">Mycolicibacterium porcinum</name>
    <dbReference type="NCBI Taxonomy" id="39693"/>
    <lineage>
        <taxon>Bacteria</taxon>
        <taxon>Bacillati</taxon>
        <taxon>Actinomycetota</taxon>
        <taxon>Actinomycetes</taxon>
        <taxon>Mycobacteriales</taxon>
        <taxon>Mycobacteriaceae</taxon>
        <taxon>Mycolicibacterium</taxon>
    </lineage>
</organism>
<feature type="binding site" evidence="13">
    <location>
        <begin position="603"/>
        <end position="605"/>
    </location>
    <ligand>
        <name>NADP(+)</name>
        <dbReference type="ChEBI" id="CHEBI:58349"/>
    </ligand>
</feature>
<evidence type="ECO:0000313" key="15">
    <source>
        <dbReference type="Proteomes" id="UP001141659"/>
    </source>
</evidence>
<evidence type="ECO:0000256" key="12">
    <source>
        <dbReference type="PIRSR" id="PIRSR009407-3"/>
    </source>
</evidence>
<keyword evidence="4 12" id="KW-0460">Magnesium</keyword>
<dbReference type="GO" id="GO:0004450">
    <property type="term" value="F:isocitrate dehydrogenase (NADP+) activity"/>
    <property type="evidence" value="ECO:0007669"/>
    <property type="project" value="UniProtKB-EC"/>
</dbReference>
<evidence type="ECO:0000256" key="6">
    <source>
        <dbReference type="ARBA" id="ARBA00023002"/>
    </source>
</evidence>
<dbReference type="PIRSF" id="PIRSF009407">
    <property type="entry name" value="IDH_monmr"/>
    <property type="match status" value="1"/>
</dbReference>
<evidence type="ECO:0000256" key="9">
    <source>
        <dbReference type="PIRNR" id="PIRNR009407"/>
    </source>
</evidence>